<keyword evidence="2" id="KW-1185">Reference proteome</keyword>
<sequence length="107" mass="12054">MRMTLLWNRAKKTSLQGRRRKDYKGRGGVRCRATKGRQVSVALSVNVEELPKAIIRLLEEKISCCGSLCRWPGVLCSSLSGYLTYDLDMSSGRKQKTFSEFSTKSTS</sequence>
<evidence type="ECO:0000313" key="1">
    <source>
        <dbReference type="EMBL" id="KAJ8461158.1"/>
    </source>
</evidence>
<evidence type="ECO:0000313" key="2">
    <source>
        <dbReference type="Proteomes" id="UP001222027"/>
    </source>
</evidence>
<organism evidence="1 2">
    <name type="scientific">Ensete ventricosum</name>
    <name type="common">Abyssinian banana</name>
    <name type="synonym">Musa ensete</name>
    <dbReference type="NCBI Taxonomy" id="4639"/>
    <lineage>
        <taxon>Eukaryota</taxon>
        <taxon>Viridiplantae</taxon>
        <taxon>Streptophyta</taxon>
        <taxon>Embryophyta</taxon>
        <taxon>Tracheophyta</taxon>
        <taxon>Spermatophyta</taxon>
        <taxon>Magnoliopsida</taxon>
        <taxon>Liliopsida</taxon>
        <taxon>Zingiberales</taxon>
        <taxon>Musaceae</taxon>
        <taxon>Ensete</taxon>
    </lineage>
</organism>
<reference evidence="1 2" key="1">
    <citation type="submission" date="2022-12" db="EMBL/GenBank/DDBJ databases">
        <title>Chromosome-scale assembly of the Ensete ventricosum genome.</title>
        <authorList>
            <person name="Dussert Y."/>
            <person name="Stocks J."/>
            <person name="Wendawek A."/>
            <person name="Woldeyes F."/>
            <person name="Nichols R.A."/>
            <person name="Borrell J.S."/>
        </authorList>
    </citation>
    <scope>NUCLEOTIDE SEQUENCE [LARGE SCALE GENOMIC DNA]</scope>
    <source>
        <strain evidence="2">cv. Maze</strain>
        <tissue evidence="1">Seeds</tissue>
    </source>
</reference>
<name>A0AAV8PWA6_ENSVE</name>
<dbReference type="Proteomes" id="UP001222027">
    <property type="component" value="Unassembled WGS sequence"/>
</dbReference>
<gene>
    <name evidence="1" type="ORF">OPV22_034084</name>
</gene>
<proteinExistence type="predicted"/>
<comment type="caution">
    <text evidence="1">The sequence shown here is derived from an EMBL/GenBank/DDBJ whole genome shotgun (WGS) entry which is preliminary data.</text>
</comment>
<protein>
    <submittedName>
        <fullName evidence="1">Uncharacterized protein</fullName>
    </submittedName>
</protein>
<dbReference type="AlphaFoldDB" id="A0AAV8PWA6"/>
<accession>A0AAV8PWA6</accession>
<dbReference type="EMBL" id="JAQQAF010000009">
    <property type="protein sequence ID" value="KAJ8461158.1"/>
    <property type="molecule type" value="Genomic_DNA"/>
</dbReference>